<evidence type="ECO:0000313" key="2">
    <source>
        <dbReference type="Proteomes" id="UP000256269"/>
    </source>
</evidence>
<keyword evidence="2" id="KW-1185">Reference proteome</keyword>
<dbReference type="Proteomes" id="UP000256269">
    <property type="component" value="Unassembled WGS sequence"/>
</dbReference>
<evidence type="ECO:0000313" key="1">
    <source>
        <dbReference type="EMBL" id="REH42700.1"/>
    </source>
</evidence>
<name>A0A3E0HCX0_9PSEU</name>
<reference evidence="1 2" key="1">
    <citation type="submission" date="2018-08" db="EMBL/GenBank/DDBJ databases">
        <title>Genomic Encyclopedia of Archaeal and Bacterial Type Strains, Phase II (KMG-II): from individual species to whole genera.</title>
        <authorList>
            <person name="Goeker M."/>
        </authorList>
    </citation>
    <scope>NUCLEOTIDE SEQUENCE [LARGE SCALE GENOMIC DNA]</scope>
    <source>
        <strain evidence="1 2">DSM 45791</strain>
    </source>
</reference>
<dbReference type="AlphaFoldDB" id="A0A3E0HCX0"/>
<gene>
    <name evidence="1" type="ORF">BCF44_110197</name>
</gene>
<dbReference type="EMBL" id="QUNO01000010">
    <property type="protein sequence ID" value="REH42700.1"/>
    <property type="molecule type" value="Genomic_DNA"/>
</dbReference>
<accession>A0A3E0HCX0</accession>
<dbReference type="RefSeq" id="WP_116177508.1">
    <property type="nucleotide sequence ID" value="NZ_CP144375.1"/>
</dbReference>
<proteinExistence type="predicted"/>
<comment type="caution">
    <text evidence="1">The sequence shown here is derived from an EMBL/GenBank/DDBJ whole genome shotgun (WGS) entry which is preliminary data.</text>
</comment>
<protein>
    <submittedName>
        <fullName evidence="1">Uncharacterized protein</fullName>
    </submittedName>
</protein>
<dbReference type="OrthoDB" id="3617323at2"/>
<organism evidence="1 2">
    <name type="scientific">Kutzneria buriramensis</name>
    <dbReference type="NCBI Taxonomy" id="1045776"/>
    <lineage>
        <taxon>Bacteria</taxon>
        <taxon>Bacillati</taxon>
        <taxon>Actinomycetota</taxon>
        <taxon>Actinomycetes</taxon>
        <taxon>Pseudonocardiales</taxon>
        <taxon>Pseudonocardiaceae</taxon>
        <taxon>Kutzneria</taxon>
    </lineage>
</organism>
<sequence>MTDSTKLYDVIREAGGEEFGVSDVLRPGPLNYGDTVDWSTFTPADFFWSPDVLVLPVTYSNVSGTIQTAANARELIRVFGKDNFVTIHGEKGLFGLALLSHTPWPRTSQLERLATMLTMLASGDQVLLNTRTYWEYFAELRDKAWEASLAAKTAESLAALAPAGVTVNRASLRTDPWIRHGYQWFKGNQWMPQTATSVINARHDEAVRHVARTVLGWEV</sequence>